<dbReference type="EMBL" id="WIXE01017942">
    <property type="protein sequence ID" value="KAK5971310.1"/>
    <property type="molecule type" value="Genomic_DNA"/>
</dbReference>
<feature type="domain" description="GST N-terminal" evidence="3">
    <location>
        <begin position="14"/>
        <end position="93"/>
    </location>
</feature>
<gene>
    <name evidence="5" type="ORF">GCK32_000697</name>
</gene>
<evidence type="ECO:0000313" key="6">
    <source>
        <dbReference type="Proteomes" id="UP001331761"/>
    </source>
</evidence>
<dbReference type="SFLD" id="SFLDG01205">
    <property type="entry name" value="AMPS.1"/>
    <property type="match status" value="1"/>
</dbReference>
<comment type="caution">
    <text evidence="5">The sequence shown here is derived from an EMBL/GenBank/DDBJ whole genome shotgun (WGS) entry which is preliminary data.</text>
</comment>
<comment type="similarity">
    <text evidence="1">Belongs to the GST superfamily. Alpha family.</text>
</comment>
<evidence type="ECO:0000259" key="3">
    <source>
        <dbReference type="PROSITE" id="PS50404"/>
    </source>
</evidence>
<dbReference type="PROSITE" id="PS50405">
    <property type="entry name" value="GST_CTER"/>
    <property type="match status" value="1"/>
</dbReference>
<keyword evidence="2" id="KW-0808">Transferase</keyword>
<dbReference type="SFLD" id="SFLDS00019">
    <property type="entry name" value="Glutathione_Transferase_(cytos"/>
    <property type="match status" value="1"/>
</dbReference>
<sequence length="225" mass="26008">MLPTPQSQMSNQKHTYTLHYFDVRGRGEPIRLIFVYHGIEYEDHRIQLDEWPAQKPDAPLGHVPYLVMDNGKLELAETLAICRYLAKSLRPTDYFAGATKTEAAKCDMYAESFMDLFTLGVEPQYEHDEAIKAKKEAHFEEQYAERLRVLEDHLKKNGGEHFVGKKALWCDLVALSVLSMLEEVKPDVLQGFPDLQAYYVNMRNLPEIKEYIENTWPPIPTNTSD</sequence>
<dbReference type="InterPro" id="IPR010987">
    <property type="entry name" value="Glutathione-S-Trfase_C-like"/>
</dbReference>
<dbReference type="InterPro" id="IPR036282">
    <property type="entry name" value="Glutathione-S-Trfase_C_sf"/>
</dbReference>
<dbReference type="Proteomes" id="UP001331761">
    <property type="component" value="Unassembled WGS sequence"/>
</dbReference>
<dbReference type="SUPFAM" id="SSF47616">
    <property type="entry name" value="GST C-terminal domain-like"/>
    <property type="match status" value="1"/>
</dbReference>
<dbReference type="InterPro" id="IPR004046">
    <property type="entry name" value="GST_C"/>
</dbReference>
<dbReference type="GO" id="GO:0004364">
    <property type="term" value="F:glutathione transferase activity"/>
    <property type="evidence" value="ECO:0007669"/>
    <property type="project" value="TreeGrafter"/>
</dbReference>
<dbReference type="FunFam" id="1.20.1050.10:FF:000005">
    <property type="entry name" value="Glutathione S-transferase A1"/>
    <property type="match status" value="1"/>
</dbReference>
<dbReference type="InterPro" id="IPR004045">
    <property type="entry name" value="Glutathione_S-Trfase_N"/>
</dbReference>
<protein>
    <submittedName>
        <fullName evidence="5">Glutathione S-transferase protein</fullName>
    </submittedName>
</protein>
<dbReference type="InterPro" id="IPR040079">
    <property type="entry name" value="Glutathione_S-Trfase"/>
</dbReference>
<dbReference type="PANTHER" id="PTHR11571:SF150">
    <property type="entry name" value="GLUTATHIONE S-TRANSFERASE"/>
    <property type="match status" value="1"/>
</dbReference>
<name>A0AAN8F188_TRICO</name>
<dbReference type="AlphaFoldDB" id="A0AAN8F188"/>
<dbReference type="SFLD" id="SFLDG00363">
    <property type="entry name" value="AMPS_(cytGST):_Alpha-__Mu-__Pi"/>
    <property type="match status" value="1"/>
</dbReference>
<dbReference type="PANTHER" id="PTHR11571">
    <property type="entry name" value="GLUTATHIONE S-TRANSFERASE"/>
    <property type="match status" value="1"/>
</dbReference>
<evidence type="ECO:0000256" key="2">
    <source>
        <dbReference type="ARBA" id="ARBA00022679"/>
    </source>
</evidence>
<dbReference type="PROSITE" id="PS50404">
    <property type="entry name" value="GST_NTER"/>
    <property type="match status" value="1"/>
</dbReference>
<keyword evidence="6" id="KW-1185">Reference proteome</keyword>
<dbReference type="Gene3D" id="1.20.1050.10">
    <property type="match status" value="1"/>
</dbReference>
<proteinExistence type="inferred from homology"/>
<organism evidence="5 6">
    <name type="scientific">Trichostrongylus colubriformis</name>
    <name type="common">Black scour worm</name>
    <dbReference type="NCBI Taxonomy" id="6319"/>
    <lineage>
        <taxon>Eukaryota</taxon>
        <taxon>Metazoa</taxon>
        <taxon>Ecdysozoa</taxon>
        <taxon>Nematoda</taxon>
        <taxon>Chromadorea</taxon>
        <taxon>Rhabditida</taxon>
        <taxon>Rhabditina</taxon>
        <taxon>Rhabditomorpha</taxon>
        <taxon>Strongyloidea</taxon>
        <taxon>Trichostrongylidae</taxon>
        <taxon>Trichostrongylus</taxon>
    </lineage>
</organism>
<evidence type="ECO:0000313" key="5">
    <source>
        <dbReference type="EMBL" id="KAK5971310.1"/>
    </source>
</evidence>
<dbReference type="Pfam" id="PF02798">
    <property type="entry name" value="GST_N"/>
    <property type="match status" value="1"/>
</dbReference>
<dbReference type="Pfam" id="PF14497">
    <property type="entry name" value="GST_C_3"/>
    <property type="match status" value="1"/>
</dbReference>
<evidence type="ECO:0000256" key="1">
    <source>
        <dbReference type="ARBA" id="ARBA00011055"/>
    </source>
</evidence>
<dbReference type="GO" id="GO:0006749">
    <property type="term" value="P:glutathione metabolic process"/>
    <property type="evidence" value="ECO:0007669"/>
    <property type="project" value="TreeGrafter"/>
</dbReference>
<feature type="domain" description="GST C-terminal" evidence="4">
    <location>
        <begin position="99"/>
        <end position="221"/>
    </location>
</feature>
<dbReference type="SUPFAM" id="SSF52833">
    <property type="entry name" value="Thioredoxin-like"/>
    <property type="match status" value="1"/>
</dbReference>
<dbReference type="InterPro" id="IPR050213">
    <property type="entry name" value="GST_superfamily"/>
</dbReference>
<dbReference type="InterPro" id="IPR036249">
    <property type="entry name" value="Thioredoxin-like_sf"/>
</dbReference>
<dbReference type="CDD" id="cd03039">
    <property type="entry name" value="GST_N_Sigma_like"/>
    <property type="match status" value="1"/>
</dbReference>
<dbReference type="Gene3D" id="3.40.30.10">
    <property type="entry name" value="Glutaredoxin"/>
    <property type="match status" value="1"/>
</dbReference>
<evidence type="ECO:0000259" key="4">
    <source>
        <dbReference type="PROSITE" id="PS50405"/>
    </source>
</evidence>
<reference evidence="5 6" key="1">
    <citation type="submission" date="2019-10" db="EMBL/GenBank/DDBJ databases">
        <title>Assembly and Annotation for the nematode Trichostrongylus colubriformis.</title>
        <authorList>
            <person name="Martin J."/>
        </authorList>
    </citation>
    <scope>NUCLEOTIDE SEQUENCE [LARGE SCALE GENOMIC DNA]</scope>
    <source>
        <strain evidence="5">G859</strain>
        <tissue evidence="5">Whole worm</tissue>
    </source>
</reference>
<accession>A0AAN8F188</accession>